<evidence type="ECO:0000256" key="1">
    <source>
        <dbReference type="SAM" id="SignalP"/>
    </source>
</evidence>
<dbReference type="EMBL" id="UYRV01004835">
    <property type="protein sequence ID" value="VDK51992.1"/>
    <property type="molecule type" value="Genomic_DNA"/>
</dbReference>
<dbReference type="Proteomes" id="UP000271889">
    <property type="component" value="Unassembled WGS sequence"/>
</dbReference>
<evidence type="ECO:0000313" key="3">
    <source>
        <dbReference type="Proteomes" id="UP000271889"/>
    </source>
</evidence>
<organism evidence="2 3">
    <name type="scientific">Cylicostephanus goldi</name>
    <name type="common">Nematode worm</name>
    <dbReference type="NCBI Taxonomy" id="71465"/>
    <lineage>
        <taxon>Eukaryota</taxon>
        <taxon>Metazoa</taxon>
        <taxon>Ecdysozoa</taxon>
        <taxon>Nematoda</taxon>
        <taxon>Chromadorea</taxon>
        <taxon>Rhabditida</taxon>
        <taxon>Rhabditina</taxon>
        <taxon>Rhabditomorpha</taxon>
        <taxon>Strongyloidea</taxon>
        <taxon>Strongylidae</taxon>
        <taxon>Cylicostephanus</taxon>
    </lineage>
</organism>
<proteinExistence type="predicted"/>
<reference evidence="2 3" key="1">
    <citation type="submission" date="2018-11" db="EMBL/GenBank/DDBJ databases">
        <authorList>
            <consortium name="Pathogen Informatics"/>
        </authorList>
    </citation>
    <scope>NUCLEOTIDE SEQUENCE [LARGE SCALE GENOMIC DNA]</scope>
</reference>
<dbReference type="AlphaFoldDB" id="A0A3P6QP15"/>
<feature type="signal peptide" evidence="1">
    <location>
        <begin position="1"/>
        <end position="19"/>
    </location>
</feature>
<gene>
    <name evidence="2" type="ORF">CGOC_LOCUS2214</name>
</gene>
<keyword evidence="1" id="KW-0732">Signal</keyword>
<feature type="chain" id="PRO_5018250034" evidence="1">
    <location>
        <begin position="20"/>
        <end position="207"/>
    </location>
</feature>
<evidence type="ECO:0000313" key="2">
    <source>
        <dbReference type="EMBL" id="VDK51992.1"/>
    </source>
</evidence>
<name>A0A3P6QP15_CYLGO</name>
<protein>
    <submittedName>
        <fullName evidence="2">Uncharacterized protein</fullName>
    </submittedName>
</protein>
<keyword evidence="3" id="KW-1185">Reference proteome</keyword>
<sequence>MYALVILCVLPALLSFTRKDYKDVIVGTLATGPGPSTRTQSIEDLGARIEAEEAERMRADGENPLKYMVKDGILFKKNKTPVARGCKARIEQEKTADDGGEQSLVIYVTFVIKNTSETTHNIIKIRSFMAKNQRRWNTIDAMKHFVFSISFHSGIFSIHLRINATSQSWYTYQSAKYCTAKTNPSTQSSMATSSRKKITKIKPFSLP</sequence>
<accession>A0A3P6QP15</accession>